<dbReference type="Pfam" id="PF01494">
    <property type="entry name" value="FAD_binding_3"/>
    <property type="match status" value="1"/>
</dbReference>
<evidence type="ECO:0000259" key="8">
    <source>
        <dbReference type="Pfam" id="PF01494"/>
    </source>
</evidence>
<dbReference type="GO" id="GO:0071949">
    <property type="term" value="F:FAD binding"/>
    <property type="evidence" value="ECO:0007669"/>
    <property type="project" value="InterPro"/>
</dbReference>
<dbReference type="GeneID" id="59328871"/>
<dbReference type="Gene3D" id="3.50.50.60">
    <property type="entry name" value="FAD/NAD(P)-binding domain"/>
    <property type="match status" value="1"/>
</dbReference>
<evidence type="ECO:0000256" key="1">
    <source>
        <dbReference type="ARBA" id="ARBA00001974"/>
    </source>
</evidence>
<reference evidence="9 10" key="1">
    <citation type="journal article" date="2020" name="Genomics">
        <title>Complete, high-quality genomes from long-read metagenomic sequencing of two wolf lichen thalli reveals enigmatic genome architecture.</title>
        <authorList>
            <person name="McKenzie S.K."/>
            <person name="Walston R.F."/>
            <person name="Allen J.L."/>
        </authorList>
    </citation>
    <scope>NUCLEOTIDE SEQUENCE [LARGE SCALE GENOMIC DNA]</scope>
    <source>
        <strain evidence="9">WasteWater1</strain>
    </source>
</reference>
<evidence type="ECO:0000256" key="3">
    <source>
        <dbReference type="ARBA" id="ARBA00007992"/>
    </source>
</evidence>
<dbReference type="PANTHER" id="PTHR47178">
    <property type="entry name" value="MONOOXYGENASE, FAD-BINDING"/>
    <property type="match status" value="1"/>
</dbReference>
<comment type="pathway">
    <text evidence="2">Secondary metabolite biosynthesis.</text>
</comment>
<sequence length="299" mass="33439">MGSISGDALVTGVDTIPGTFRCHRGRLEQFLREDQDIRWEHTIKDIETTPQKVIVRIQNEQAIESDVLIGTDGVHSQVRKSLAPGIQLKVLPFVVFNGKRKMSLDSFQNTMAPQMQGLSIIQCRQEDVVFQIAANQYTATYVDVDYTYSRPARQNDPLHRPDRPIPGATDIPEEFYAELQELKDLGQAYKEMFDVTKVRQDRILHFLMRSTLGTEQEIKDLTDQGVLLVGDAVHAMPLLGGEGGNNAIKDGVDLAEHIAAHGPQGIKTFSSARYDSWRKGVEGSERRLAEMHTPVKASL</sequence>
<keyword evidence="4" id="KW-0285">Flavoprotein</keyword>
<evidence type="ECO:0000313" key="9">
    <source>
        <dbReference type="EMBL" id="KAF6223609.1"/>
    </source>
</evidence>
<keyword evidence="10" id="KW-1185">Reference proteome</keyword>
<feature type="domain" description="FAD-binding" evidence="8">
    <location>
        <begin position="37"/>
        <end position="261"/>
    </location>
</feature>
<dbReference type="AlphaFoldDB" id="A0A8H6FD93"/>
<dbReference type="InterPro" id="IPR036188">
    <property type="entry name" value="FAD/NAD-bd_sf"/>
</dbReference>
<comment type="caution">
    <text evidence="9">The sequence shown here is derived from an EMBL/GenBank/DDBJ whole genome shotgun (WGS) entry which is preliminary data.</text>
</comment>
<gene>
    <name evidence="9" type="ORF">HO133_000452</name>
</gene>
<name>A0A8H6FD93_9LECA</name>
<protein>
    <recommendedName>
        <fullName evidence="8">FAD-binding domain-containing protein</fullName>
    </recommendedName>
</protein>
<dbReference type="Proteomes" id="UP000593566">
    <property type="component" value="Unassembled WGS sequence"/>
</dbReference>
<organism evidence="9 10">
    <name type="scientific">Letharia lupina</name>
    <dbReference type="NCBI Taxonomy" id="560253"/>
    <lineage>
        <taxon>Eukaryota</taxon>
        <taxon>Fungi</taxon>
        <taxon>Dikarya</taxon>
        <taxon>Ascomycota</taxon>
        <taxon>Pezizomycotina</taxon>
        <taxon>Lecanoromycetes</taxon>
        <taxon>OSLEUM clade</taxon>
        <taxon>Lecanoromycetidae</taxon>
        <taxon>Lecanorales</taxon>
        <taxon>Lecanorineae</taxon>
        <taxon>Parmeliaceae</taxon>
        <taxon>Letharia</taxon>
    </lineage>
</organism>
<evidence type="ECO:0000256" key="2">
    <source>
        <dbReference type="ARBA" id="ARBA00005179"/>
    </source>
</evidence>
<dbReference type="GO" id="GO:0004497">
    <property type="term" value="F:monooxygenase activity"/>
    <property type="evidence" value="ECO:0007669"/>
    <property type="project" value="UniProtKB-KW"/>
</dbReference>
<keyword evidence="7" id="KW-0503">Monooxygenase</keyword>
<dbReference type="RefSeq" id="XP_037152826.1">
    <property type="nucleotide sequence ID" value="XM_037291391.1"/>
</dbReference>
<dbReference type="SUPFAM" id="SSF51905">
    <property type="entry name" value="FAD/NAD(P)-binding domain"/>
    <property type="match status" value="1"/>
</dbReference>
<proteinExistence type="inferred from homology"/>
<dbReference type="InterPro" id="IPR002938">
    <property type="entry name" value="FAD-bd"/>
</dbReference>
<comment type="cofactor">
    <cofactor evidence="1">
        <name>FAD</name>
        <dbReference type="ChEBI" id="CHEBI:57692"/>
    </cofactor>
</comment>
<keyword evidence="5" id="KW-0274">FAD</keyword>
<evidence type="ECO:0000256" key="5">
    <source>
        <dbReference type="ARBA" id="ARBA00022827"/>
    </source>
</evidence>
<evidence type="ECO:0000256" key="7">
    <source>
        <dbReference type="ARBA" id="ARBA00023033"/>
    </source>
</evidence>
<evidence type="ECO:0000256" key="6">
    <source>
        <dbReference type="ARBA" id="ARBA00023002"/>
    </source>
</evidence>
<dbReference type="PRINTS" id="PR00420">
    <property type="entry name" value="RNGMNOXGNASE"/>
</dbReference>
<evidence type="ECO:0000256" key="4">
    <source>
        <dbReference type="ARBA" id="ARBA00022630"/>
    </source>
</evidence>
<evidence type="ECO:0000313" key="10">
    <source>
        <dbReference type="Proteomes" id="UP000593566"/>
    </source>
</evidence>
<accession>A0A8H6FD93</accession>
<dbReference type="PANTHER" id="PTHR47178:SF4">
    <property type="entry name" value="FAD-DEPENDENT MONOOXYGENASE APTC"/>
    <property type="match status" value="1"/>
</dbReference>
<keyword evidence="6" id="KW-0560">Oxidoreductase</keyword>
<dbReference type="EMBL" id="JACCJB010000010">
    <property type="protein sequence ID" value="KAF6223609.1"/>
    <property type="molecule type" value="Genomic_DNA"/>
</dbReference>
<comment type="similarity">
    <text evidence="3">Belongs to the paxM FAD-dependent monooxygenase family.</text>
</comment>